<feature type="region of interest" description="Disordered" evidence="1">
    <location>
        <begin position="43"/>
        <end position="69"/>
    </location>
</feature>
<feature type="compositionally biased region" description="Acidic residues" evidence="1">
    <location>
        <begin position="58"/>
        <end position="69"/>
    </location>
</feature>
<proteinExistence type="predicted"/>
<dbReference type="NCBIfam" id="TIGR01643">
    <property type="entry name" value="YD_repeat_2x"/>
    <property type="match status" value="4"/>
</dbReference>
<feature type="compositionally biased region" description="Basic and acidic residues" evidence="1">
    <location>
        <begin position="115"/>
        <end position="126"/>
    </location>
</feature>
<evidence type="ECO:0000256" key="1">
    <source>
        <dbReference type="SAM" id="MobiDB-lite"/>
    </source>
</evidence>
<protein>
    <submittedName>
        <fullName evidence="2">YD repeat-containing protein</fullName>
    </submittedName>
</protein>
<dbReference type="InterPro" id="IPR006530">
    <property type="entry name" value="YD"/>
</dbReference>
<dbReference type="RefSeq" id="WP_147263587.1">
    <property type="nucleotide sequence ID" value="NZ_QNRR01000011.1"/>
</dbReference>
<feature type="compositionally biased region" description="Low complexity" evidence="1">
    <location>
        <begin position="489"/>
        <end position="503"/>
    </location>
</feature>
<keyword evidence="3" id="KW-1185">Reference proteome</keyword>
<dbReference type="InterPro" id="IPR031325">
    <property type="entry name" value="RHS_repeat"/>
</dbReference>
<feature type="compositionally biased region" description="Polar residues" evidence="1">
    <location>
        <begin position="43"/>
        <end position="57"/>
    </location>
</feature>
<evidence type="ECO:0000313" key="2">
    <source>
        <dbReference type="EMBL" id="RBP38484.1"/>
    </source>
</evidence>
<dbReference type="EMBL" id="QNRR01000011">
    <property type="protein sequence ID" value="RBP38484.1"/>
    <property type="molecule type" value="Genomic_DNA"/>
</dbReference>
<dbReference type="Gene3D" id="2.180.10.10">
    <property type="entry name" value="RHS repeat-associated core"/>
    <property type="match status" value="5"/>
</dbReference>
<dbReference type="InterPro" id="IPR050708">
    <property type="entry name" value="T6SS_VgrG/RHS"/>
</dbReference>
<name>A0A366H8P6_9BACT</name>
<dbReference type="Proteomes" id="UP000253426">
    <property type="component" value="Unassembled WGS sequence"/>
</dbReference>
<accession>A0A366H8P6</accession>
<evidence type="ECO:0000313" key="3">
    <source>
        <dbReference type="Proteomes" id="UP000253426"/>
    </source>
</evidence>
<gene>
    <name evidence="2" type="ORF">DES53_1111</name>
</gene>
<reference evidence="2 3" key="1">
    <citation type="submission" date="2018-06" db="EMBL/GenBank/DDBJ databases">
        <title>Genomic Encyclopedia of Type Strains, Phase IV (KMG-IV): sequencing the most valuable type-strain genomes for metagenomic binning, comparative biology and taxonomic classification.</title>
        <authorList>
            <person name="Goeker M."/>
        </authorList>
    </citation>
    <scope>NUCLEOTIDE SEQUENCE [LARGE SCALE GENOMIC DNA]</scope>
    <source>
        <strain evidence="2 3">DSM 25532</strain>
    </source>
</reference>
<sequence length="2061" mass="227101">MKLSQSPSCSLRAFYRRWFVFGHGAQLLAALLCMLGPVQSQYQPDTNGNPVWNSTDPEPSEGPDYSDADSDALQGWYENFLGTNPYSPDTDSDLITDFDEVFTTGTDPLDTDTDDNGHTDFEDHLASVDPSGDYDNDALLNENDPFPNDYSNYSSVNNIPWYGNVVADDDHDSIPNWNDPEPYPPANDVDSDGIENSLDPFPGDYTNYSSINNTAWYGAALQDNDGDLLLNWQDPMPDDWDQDGDGLLLSEETALGTSDTDVDSDDDGLTDYEEAVVYQNMGVSPTNAHSLSGQYTDWYMVDMTDSDYGGIPDRIEQHYGLNPSDEWDDIHGDLDGDGVSNVSAYQQGWYLGAQYQARYDRDNDGMTDVWELTWGLNIEDPTDAYDDPDGDYVFNVEEYVRNTHPTVADSDSNPANGDDFQFAFSITSASLGLNQTDLGNDGRAYNDDWDADGHDNRTEVLAGSDPRDADSLPVSAGVPSGTPPTVGWSGNQSGANNGGSSAQTPSVMPLLPGIVKEFDFTEYLPPLSQYHDDLRWQARGGLVYHYVNRTRYEGEITEEEAWSSLRSAPDGYGFFGLTWETAQDVSPTRPVLPMGDWVVLSDGVLEQPDLWDHFNYGLESEYYTWWDSSTSSSVEYSMLLGSNGQTPSNVVANWENYSRTSIEQQQVLRLHVAGGANKPITKKFRVARTVFDLYAPPEERVTSISWVGGIQTMTLAMGQESSSQTILLESSGSDLAYGPQRAVRYVPIPVHNSPFTLAATDGAGPRYRKVGLNGTPIPDDKPQVQDESGEIPEETYVDAYSRLLRHSVSDVYVSVESSLMPFAVRRDLTPESYSARSGLRPLERPDRPFGMGWTSNLTPHIRFEDSGTRAVVTDEQGSTVVFVRMLPAMGLESLPRPWIHSRQEKQHGETRFDTLEEVVIGGTTYLQYKKKFGTACMFETSTFSQSFPHDRLTGSDGLNRLDYARLLWVQDRLGNRLVYTYPVSEDDPPRAFKTLIPRTIHDPERPALRMDIIQNDGRITTVRGPSGEFINYNYTLLGEGVNAIPVLQSVTRGGNTVGYGYQVAYETDPTPDPEAPGPVNVTTHLELNRITDERGKNYNFEYILNHSQKFVQWSVGDLITRIQTGLPRLLTSVTMPGGTVVNFSGTRQVGINVEGELIESAVQTTVSGPAGNYTYTFTEPDIFIPLLPDPGDEMSTSRSLTLTFKKMALSSAAGIETFEFNAEAGMALASATDVSGNTTLFNYEDVWEGPAEQVGYFDDPTSQENALQGVKSFTYDAATRVLKSVTDERGTRTEYTIEPVTGLRLQERVIPSGGGSPLRITDYAYADLDYDGFLTKRTVQSNTTAIGDMVTEYEPDDNGRVCNEIVRVAGGMESITSYTYTGNGSKKTVKDPRGYTTTFEYEADTLRLKKVIHPDSTFKELSYDPHGNVLWERNEEGTKTFHEYDDLNRRTKSTVDLNGNGMAGARVTGGGTFSSGTDLVADYNGDLVTETSYNVFNLPVTVKDPRGVMAEHEYDNMGRLTKTTVNSTGITSEKLVSTFSYSGANSGGSIFSVSGFKPTSTTDPQGFVTTVEYDKLYRPVETTMVDTSHTTVQHVTTETEYDEVGNAISVTDPLGRITTTEYDGLNRPTEVHLPFGSGVPASVKQSFYTSAGQVWKSVDELGRTAYSFYDDAGRMIRAEAPVVDDGYGNMVRPVTRTAYDANGNVVAVQDPLGRVIQTEYDNRNRPVEVEMPYIADAMSGTWKQPMTTTEYDVMGRAIKVTDPLGHVTETGYDRLGRATGVKRPAVDVHGLGTLATYSRTKYDAGGNVLETIDARGRSVFNVYDPLGRMTRTTDPLGYQTNFKYDKGGNRTEVKDANNRLTQFVYDAQNRVLSETSVSHPLEGQGGNQTTSFGYDEVNKTSRTDAMGRQTTYAYDMRNRLSTVTYVGGAQGTRTYAYDAVGQLLSVTEGAQPAGNVSYTYDDLGRVSTEVSRGFTHAYSYDLAGNRIATAYGTGRSEARTFDALNRPVGITEGGRTTSYCYDLAGRAVGQLSGNGQWATSHYDAQGRLVRRTLREGTGGGS</sequence>
<dbReference type="OrthoDB" id="173920at2"/>
<feature type="region of interest" description="Disordered" evidence="1">
    <location>
        <begin position="105"/>
        <end position="135"/>
    </location>
</feature>
<feature type="non-terminal residue" evidence="2">
    <location>
        <position position="2061"/>
    </location>
</feature>
<comment type="caution">
    <text evidence="2">The sequence shown here is derived from an EMBL/GenBank/DDBJ whole genome shotgun (WGS) entry which is preliminary data.</text>
</comment>
<dbReference type="Pfam" id="PF05593">
    <property type="entry name" value="RHS_repeat"/>
    <property type="match status" value="5"/>
</dbReference>
<organism evidence="2 3">
    <name type="scientific">Roseimicrobium gellanilyticum</name>
    <dbReference type="NCBI Taxonomy" id="748857"/>
    <lineage>
        <taxon>Bacteria</taxon>
        <taxon>Pseudomonadati</taxon>
        <taxon>Verrucomicrobiota</taxon>
        <taxon>Verrucomicrobiia</taxon>
        <taxon>Verrucomicrobiales</taxon>
        <taxon>Verrucomicrobiaceae</taxon>
        <taxon>Roseimicrobium</taxon>
    </lineage>
</organism>
<feature type="region of interest" description="Disordered" evidence="1">
    <location>
        <begin position="444"/>
        <end position="503"/>
    </location>
</feature>
<dbReference type="PANTHER" id="PTHR32305">
    <property type="match status" value="1"/>
</dbReference>
<dbReference type="PANTHER" id="PTHR32305:SF15">
    <property type="entry name" value="PROTEIN RHSA-RELATED"/>
    <property type="match status" value="1"/>
</dbReference>